<comment type="caution">
    <text evidence="1">The sequence shown here is derived from an EMBL/GenBank/DDBJ whole genome shotgun (WGS) entry which is preliminary data.</text>
</comment>
<sequence>MRERGNSRWWRTKRQQILHPKQPDLHRLPHHKSFTTPWLPTLLDRFSENGTRFFCSFTSLSPSHTRCSGITSVCVCVCVCVCRTSSSPLLSSPLLYSTHTQSPLFPQLKNQSPFCCGAGSERLAGAIFNCGPISALRDLSFPKTFGKSFPLFAL</sequence>
<gene>
    <name evidence="1" type="ORF">RHMOL_Rhmol13G0147800</name>
</gene>
<evidence type="ECO:0000313" key="1">
    <source>
        <dbReference type="EMBL" id="KAI8524409.1"/>
    </source>
</evidence>
<accession>A0ACC0L7V5</accession>
<reference evidence="1" key="1">
    <citation type="submission" date="2022-02" db="EMBL/GenBank/DDBJ databases">
        <title>Plant Genome Project.</title>
        <authorList>
            <person name="Zhang R.-G."/>
        </authorList>
    </citation>
    <scope>NUCLEOTIDE SEQUENCE</scope>
    <source>
        <strain evidence="1">AT1</strain>
    </source>
</reference>
<dbReference type="EMBL" id="CM046400">
    <property type="protein sequence ID" value="KAI8524409.1"/>
    <property type="molecule type" value="Genomic_DNA"/>
</dbReference>
<organism evidence="1 2">
    <name type="scientific">Rhododendron molle</name>
    <name type="common">Chinese azalea</name>
    <name type="synonym">Azalea mollis</name>
    <dbReference type="NCBI Taxonomy" id="49168"/>
    <lineage>
        <taxon>Eukaryota</taxon>
        <taxon>Viridiplantae</taxon>
        <taxon>Streptophyta</taxon>
        <taxon>Embryophyta</taxon>
        <taxon>Tracheophyta</taxon>
        <taxon>Spermatophyta</taxon>
        <taxon>Magnoliopsida</taxon>
        <taxon>eudicotyledons</taxon>
        <taxon>Gunneridae</taxon>
        <taxon>Pentapetalae</taxon>
        <taxon>asterids</taxon>
        <taxon>Ericales</taxon>
        <taxon>Ericaceae</taxon>
        <taxon>Ericoideae</taxon>
        <taxon>Rhodoreae</taxon>
        <taxon>Rhododendron</taxon>
    </lineage>
</organism>
<dbReference type="Proteomes" id="UP001062846">
    <property type="component" value="Chromosome 13"/>
</dbReference>
<evidence type="ECO:0000313" key="2">
    <source>
        <dbReference type="Proteomes" id="UP001062846"/>
    </source>
</evidence>
<keyword evidence="2" id="KW-1185">Reference proteome</keyword>
<protein>
    <submittedName>
        <fullName evidence="1">Uncharacterized protein</fullName>
    </submittedName>
</protein>
<proteinExistence type="predicted"/>
<name>A0ACC0L7V5_RHOML</name>